<keyword evidence="5" id="KW-0560">Oxidoreductase</keyword>
<gene>
    <name evidence="5" type="ORF">PQR57_45845</name>
</gene>
<keyword evidence="5" id="KW-0503">Monooxygenase</keyword>
<keyword evidence="3" id="KW-0274">FAD</keyword>
<evidence type="ECO:0000256" key="2">
    <source>
        <dbReference type="ARBA" id="ARBA00022630"/>
    </source>
</evidence>
<reference evidence="5 6" key="1">
    <citation type="journal article" date="2024" name="Chem. Sci.">
        <title>Discovery of megapolipeptins by genome mining of a Burkholderiales bacteria collection.</title>
        <authorList>
            <person name="Paulo B.S."/>
            <person name="Recchia M.J.J."/>
            <person name="Lee S."/>
            <person name="Fergusson C.H."/>
            <person name="Romanowski S.B."/>
            <person name="Hernandez A."/>
            <person name="Krull N."/>
            <person name="Liu D.Y."/>
            <person name="Cavanagh H."/>
            <person name="Bos A."/>
            <person name="Gray C.A."/>
            <person name="Murphy B.T."/>
            <person name="Linington R.G."/>
            <person name="Eustaquio A.S."/>
        </authorList>
    </citation>
    <scope>NUCLEOTIDE SEQUENCE [LARGE SCALE GENOMIC DNA]</scope>
    <source>
        <strain evidence="5 6">RL17-350-BIC-A</strain>
    </source>
</reference>
<keyword evidence="2" id="KW-0285">Flavoprotein</keyword>
<organism evidence="5 6">
    <name type="scientific">Paraburkholderia dipogonis</name>
    <dbReference type="NCBI Taxonomy" id="1211383"/>
    <lineage>
        <taxon>Bacteria</taxon>
        <taxon>Pseudomonadati</taxon>
        <taxon>Pseudomonadota</taxon>
        <taxon>Betaproteobacteria</taxon>
        <taxon>Burkholderiales</taxon>
        <taxon>Burkholderiaceae</taxon>
        <taxon>Paraburkholderia</taxon>
    </lineage>
</organism>
<dbReference type="InterPro" id="IPR036188">
    <property type="entry name" value="FAD/NAD-bd_sf"/>
</dbReference>
<dbReference type="GO" id="GO:0004497">
    <property type="term" value="F:monooxygenase activity"/>
    <property type="evidence" value="ECO:0007669"/>
    <property type="project" value="UniProtKB-KW"/>
</dbReference>
<dbReference type="Pfam" id="PF21274">
    <property type="entry name" value="Rng_hyd_C"/>
    <property type="match status" value="1"/>
</dbReference>
<dbReference type="Gene3D" id="3.50.50.60">
    <property type="entry name" value="FAD/NAD(P)-binding domain"/>
    <property type="match status" value="1"/>
</dbReference>
<name>A0ABW9B5M6_9BURK</name>
<dbReference type="Pfam" id="PF01494">
    <property type="entry name" value="FAD_binding_3"/>
    <property type="match status" value="1"/>
</dbReference>
<protein>
    <submittedName>
        <fullName evidence="5">FAD-dependent monooxygenase</fullName>
    </submittedName>
</protein>
<evidence type="ECO:0000313" key="6">
    <source>
        <dbReference type="Proteomes" id="UP001629230"/>
    </source>
</evidence>
<comment type="cofactor">
    <cofactor evidence="1">
        <name>FAD</name>
        <dbReference type="ChEBI" id="CHEBI:57692"/>
    </cofactor>
</comment>
<dbReference type="InterPro" id="IPR002938">
    <property type="entry name" value="FAD-bd"/>
</dbReference>
<dbReference type="InterPro" id="IPR050641">
    <property type="entry name" value="RIFMO-like"/>
</dbReference>
<evidence type="ECO:0000313" key="5">
    <source>
        <dbReference type="EMBL" id="MFM0008215.1"/>
    </source>
</evidence>
<dbReference type="PANTHER" id="PTHR43004">
    <property type="entry name" value="TRK SYSTEM POTASSIUM UPTAKE PROTEIN"/>
    <property type="match status" value="1"/>
</dbReference>
<dbReference type="SUPFAM" id="SSF51905">
    <property type="entry name" value="FAD/NAD(P)-binding domain"/>
    <property type="match status" value="1"/>
</dbReference>
<comment type="caution">
    <text evidence="5">The sequence shown here is derived from an EMBL/GenBank/DDBJ whole genome shotgun (WGS) entry which is preliminary data.</text>
</comment>
<dbReference type="PRINTS" id="PR00420">
    <property type="entry name" value="RNGMNOXGNASE"/>
</dbReference>
<dbReference type="Proteomes" id="UP001629230">
    <property type="component" value="Unassembled WGS sequence"/>
</dbReference>
<accession>A0ABW9B5M6</accession>
<dbReference type="EMBL" id="JAQQEZ010000087">
    <property type="protein sequence ID" value="MFM0008215.1"/>
    <property type="molecule type" value="Genomic_DNA"/>
</dbReference>
<dbReference type="Gene3D" id="3.40.30.120">
    <property type="match status" value="1"/>
</dbReference>
<proteinExistence type="predicted"/>
<evidence type="ECO:0000256" key="3">
    <source>
        <dbReference type="ARBA" id="ARBA00022827"/>
    </source>
</evidence>
<evidence type="ECO:0000259" key="4">
    <source>
        <dbReference type="Pfam" id="PF01494"/>
    </source>
</evidence>
<keyword evidence="6" id="KW-1185">Reference proteome</keyword>
<dbReference type="PANTHER" id="PTHR43004:SF19">
    <property type="entry name" value="BINDING MONOOXYGENASE, PUTATIVE (JCVI)-RELATED"/>
    <property type="match status" value="1"/>
</dbReference>
<feature type="domain" description="FAD-binding" evidence="4">
    <location>
        <begin position="14"/>
        <end position="347"/>
    </location>
</feature>
<dbReference type="Gene3D" id="3.30.70.2450">
    <property type="match status" value="1"/>
</dbReference>
<sequence length="503" mass="55190">MNDFIMLSDMITEFDAVVVGGGPVGLWVACELALAQLKVAVLERRTERVTQSRALTIHGRTLEVFALRGIVDRFLSLGRRVPNFHFGALGTRIDFSTLDTRYPFALFLPQATTEGLLEDYALELGVDIRRGHLVGTVESHVDRVVIGGETDATPFRVFARYVVGADGARSIVRRAAQIDFVGYPARQTMMLADVVLDAPPEHPVATIVNEAGGLVLAPRGYGDHYRIGLVDASMPHVDPGEPVSLAELASSAARIAGTDFRPRDPIWLSRFTDETRIAEQYRKGRILLAGDAAHIHAPMGGQGMNVGIQDAMNLGWKLASVLRGTAPEKLLDTYERERLPVGKALRDDTLAQLALFSRFDPPMLALRRLLENVLLVPEVNRQFAEQLSGFGVAYPEPLFQADNSWEHQKGVSGQRLRDMDLTLENGSRTTLYRLLEDGRWVRLQLAPNPESVPDASGINFVSLATGTNDPLIDNFASVLVRPDGYLAHVRRVDGASNGENAGR</sequence>
<dbReference type="RefSeq" id="WP_408183170.1">
    <property type="nucleotide sequence ID" value="NZ_JAQQEZ010000087.1"/>
</dbReference>
<evidence type="ECO:0000256" key="1">
    <source>
        <dbReference type="ARBA" id="ARBA00001974"/>
    </source>
</evidence>